<comment type="caution">
    <text evidence="1">The sequence shown here is derived from an EMBL/GenBank/DDBJ whole genome shotgun (WGS) entry which is preliminary data.</text>
</comment>
<gene>
    <name evidence="1" type="ORF">C0Z19_17305</name>
</gene>
<keyword evidence="2" id="KW-1185">Reference proteome</keyword>
<reference evidence="1 2" key="1">
    <citation type="submission" date="2018-01" db="EMBL/GenBank/DDBJ databases">
        <title>Whole genome analyses suggest that Burkholderia sensu lato contains two further novel genera in the rhizoxinica-symbiotica group Mycetohabitans gen. nov., and Trinickia gen. nov.: implications for the evolution of diazotrophy and nodulation in the Burkholderiaceae.</title>
        <authorList>
            <person name="Estrada-de los Santos P."/>
            <person name="Palmer M."/>
            <person name="Chavez-Ramirez B."/>
            <person name="Beukes C."/>
            <person name="Steenkamp E.T."/>
            <person name="Hirsch A.M."/>
            <person name="Manyaka P."/>
            <person name="Maluk M."/>
            <person name="Lafos M."/>
            <person name="Crook M."/>
            <person name="Gross E."/>
            <person name="Simon M.F."/>
            <person name="Bueno dos Reis Junior F."/>
            <person name="Poole P.S."/>
            <person name="Venter S.N."/>
            <person name="James E.K."/>
        </authorList>
    </citation>
    <scope>NUCLEOTIDE SEQUENCE [LARGE SCALE GENOMIC DNA]</scope>
    <source>
        <strain evidence="1 2">GP25-8</strain>
    </source>
</reference>
<sequence length="316" mass="33304">MKEALLSGLERIGRVPAGFSADQRFARAVASLRAPAQRWNLTRRLMACVALAAFAFALAAYACRALDLNGRATSTAAIDALEQRLREGRARIARLPQMRRSFDSGRQASAESIGRTSGREWRAVADLASRTDVTLRTLEPAPEAVMPTSGRGKAAQRALRMDGRADFVSLHAFLQGLSTLPMLVVPAALSVKRESDALSFATTLDVFDALPAHPAPATYGQVASGAAVGDKRRSSIDPFGIARASAQGGASTARLAGFVLDELHSLALFEGGGVPAAVVEPGQTLGAERVVQIDVHGVTLAGRDGARRAVLPEDAR</sequence>
<dbReference type="RefSeq" id="WP_102611061.1">
    <property type="nucleotide sequence ID" value="NZ_CADIKD010000014.1"/>
</dbReference>
<name>A0A2N7VYU0_9BURK</name>
<organism evidence="1 2">
    <name type="scientific">Trinickia soli</name>
    <dbReference type="NCBI Taxonomy" id="380675"/>
    <lineage>
        <taxon>Bacteria</taxon>
        <taxon>Pseudomonadati</taxon>
        <taxon>Pseudomonadota</taxon>
        <taxon>Betaproteobacteria</taxon>
        <taxon>Burkholderiales</taxon>
        <taxon>Burkholderiaceae</taxon>
        <taxon>Trinickia</taxon>
    </lineage>
</organism>
<evidence type="ECO:0008006" key="3">
    <source>
        <dbReference type="Google" id="ProtNLM"/>
    </source>
</evidence>
<protein>
    <recommendedName>
        <fullName evidence="3">Pilus assembly protein</fullName>
    </recommendedName>
</protein>
<accession>A0A2N7VYU0</accession>
<dbReference type="EMBL" id="PNYB01000014">
    <property type="protein sequence ID" value="PMS22329.1"/>
    <property type="molecule type" value="Genomic_DNA"/>
</dbReference>
<evidence type="ECO:0000313" key="1">
    <source>
        <dbReference type="EMBL" id="PMS22329.1"/>
    </source>
</evidence>
<proteinExistence type="predicted"/>
<evidence type="ECO:0000313" key="2">
    <source>
        <dbReference type="Proteomes" id="UP000235347"/>
    </source>
</evidence>
<dbReference type="AlphaFoldDB" id="A0A2N7VYU0"/>
<dbReference type="Proteomes" id="UP000235347">
    <property type="component" value="Unassembled WGS sequence"/>
</dbReference>